<accession>A0ABP0JAV2</accession>
<evidence type="ECO:0000313" key="1">
    <source>
        <dbReference type="EMBL" id="CAK9011464.1"/>
    </source>
</evidence>
<dbReference type="EMBL" id="CAXAMN010004892">
    <property type="protein sequence ID" value="CAK9011464.1"/>
    <property type="molecule type" value="Genomic_DNA"/>
</dbReference>
<name>A0ABP0JAV2_9DINO</name>
<evidence type="ECO:0000313" key="2">
    <source>
        <dbReference type="Proteomes" id="UP001642484"/>
    </source>
</evidence>
<gene>
    <name evidence="1" type="ORF">CCMP2556_LOCUS10472</name>
</gene>
<evidence type="ECO:0008006" key="3">
    <source>
        <dbReference type="Google" id="ProtNLM"/>
    </source>
</evidence>
<dbReference type="Proteomes" id="UP001642484">
    <property type="component" value="Unassembled WGS sequence"/>
</dbReference>
<dbReference type="InterPro" id="IPR036249">
    <property type="entry name" value="Thioredoxin-like_sf"/>
</dbReference>
<proteinExistence type="predicted"/>
<keyword evidence="2" id="KW-1185">Reference proteome</keyword>
<comment type="caution">
    <text evidence="1">The sequence shown here is derived from an EMBL/GenBank/DDBJ whole genome shotgun (WGS) entry which is preliminary data.</text>
</comment>
<organism evidence="1 2">
    <name type="scientific">Durusdinium trenchii</name>
    <dbReference type="NCBI Taxonomy" id="1381693"/>
    <lineage>
        <taxon>Eukaryota</taxon>
        <taxon>Sar</taxon>
        <taxon>Alveolata</taxon>
        <taxon>Dinophyceae</taxon>
        <taxon>Suessiales</taxon>
        <taxon>Symbiodiniaceae</taxon>
        <taxon>Durusdinium</taxon>
    </lineage>
</organism>
<reference evidence="1 2" key="1">
    <citation type="submission" date="2024-02" db="EMBL/GenBank/DDBJ databases">
        <authorList>
            <person name="Chen Y."/>
            <person name="Shah S."/>
            <person name="Dougan E. K."/>
            <person name="Thang M."/>
            <person name="Chan C."/>
        </authorList>
    </citation>
    <scope>NUCLEOTIDE SEQUENCE [LARGE SCALE GENOMIC DNA]</scope>
</reference>
<dbReference type="Gene3D" id="3.40.30.10">
    <property type="entry name" value="Glutaredoxin"/>
    <property type="match status" value="1"/>
</dbReference>
<protein>
    <recommendedName>
        <fullName evidence="3">DSBA-like thioredoxin domain-containing protein</fullName>
    </recommendedName>
</protein>
<sequence>MIDPRTKESGEDKQEYCRRRGWGGGWKPGPLKQWKWWPNTENAHRLCVYLEELDAKITSLSQSEKDERAHSLMRKFYELTYDRDCNISTPEGAAQAIEELGYGSAKEAVEWLKKGGGVREVNEDLRRAHYDNIHAVPHYSIKCDGQAGAVPSVSGAQDSRWFYQAFQAPIRPFLILATQSNRLHSLIRSFDFGFTGSLVQHQALLQ</sequence>
<dbReference type="SUPFAM" id="SSF52833">
    <property type="entry name" value="Thioredoxin-like"/>
    <property type="match status" value="1"/>
</dbReference>